<accession>D8MK20</accession>
<keyword evidence="2" id="KW-0614">Plasmid</keyword>
<name>D8MK20_ERWBE</name>
<evidence type="ECO:0000313" key="2">
    <source>
        <dbReference type="EMBL" id="CAX53618.1"/>
    </source>
</evidence>
<protein>
    <submittedName>
        <fullName evidence="2">Uncharacterized protein</fullName>
    </submittedName>
</protein>
<sequence length="43" mass="4552">MPTDAQRAPGIQRHNKGCRFAPLLSRRPSAGRSPAPVSAVPSL</sequence>
<reference evidence="2 3" key="1">
    <citation type="journal article" date="2010" name="BMC Genomics">
        <title>Genome comparison of the epiphytic bacteria Erwinia billingiae and E. tasmaniensis with the pear pathogen E. pyrifoliae.</title>
        <authorList>
            <person name="Kube M."/>
            <person name="Migdoll A.M."/>
            <person name="Gehring I."/>
            <person name="Heitmann K."/>
            <person name="Mayer Y."/>
            <person name="Kuhl H."/>
            <person name="Knaust F."/>
            <person name="Geider K."/>
            <person name="Reinhardt R."/>
        </authorList>
    </citation>
    <scope>NUCLEOTIDE SEQUENCE [LARGE SCALE GENOMIC DNA]</scope>
    <source>
        <strain evidence="2 3">Eb661</strain>
        <plasmid evidence="2">pEB170</plasmid>
    </source>
</reference>
<evidence type="ECO:0000313" key="3">
    <source>
        <dbReference type="Proteomes" id="UP000008793"/>
    </source>
</evidence>
<dbReference type="KEGG" id="ebi:EbC_pEb17201650"/>
<proteinExistence type="predicted"/>
<dbReference type="AlphaFoldDB" id="D8MK20"/>
<dbReference type="HOGENOM" id="CLU_3233349_0_0_6"/>
<evidence type="ECO:0000256" key="1">
    <source>
        <dbReference type="SAM" id="MobiDB-lite"/>
    </source>
</evidence>
<keyword evidence="3" id="KW-1185">Reference proteome</keyword>
<geneLocation type="plasmid" evidence="2 3">
    <name>pEB170</name>
</geneLocation>
<organism evidence="3">
    <name type="scientific">Erwinia billingiae (strain Eb661)</name>
    <dbReference type="NCBI Taxonomy" id="634500"/>
    <lineage>
        <taxon>Bacteria</taxon>
        <taxon>Pseudomonadati</taxon>
        <taxon>Pseudomonadota</taxon>
        <taxon>Gammaproteobacteria</taxon>
        <taxon>Enterobacterales</taxon>
        <taxon>Erwiniaceae</taxon>
        <taxon>Erwinia</taxon>
    </lineage>
</organism>
<dbReference type="Proteomes" id="UP000008793">
    <property type="component" value="Plasmid pEB170"/>
</dbReference>
<gene>
    <name evidence="2" type="ordered locus">EbC_pEb17201650</name>
</gene>
<feature type="region of interest" description="Disordered" evidence="1">
    <location>
        <begin position="1"/>
        <end position="43"/>
    </location>
</feature>
<dbReference type="EMBL" id="FP236830">
    <property type="protein sequence ID" value="CAX53618.1"/>
    <property type="molecule type" value="Genomic_DNA"/>
</dbReference>